<dbReference type="GO" id="GO:0003677">
    <property type="term" value="F:DNA binding"/>
    <property type="evidence" value="ECO:0007669"/>
    <property type="project" value="InterPro"/>
</dbReference>
<organism evidence="8 9">
    <name type="scientific">Ascidiaceihabitans donghaensis</name>
    <dbReference type="NCBI Taxonomy" id="1510460"/>
    <lineage>
        <taxon>Bacteria</taxon>
        <taxon>Pseudomonadati</taxon>
        <taxon>Pseudomonadota</taxon>
        <taxon>Alphaproteobacteria</taxon>
        <taxon>Rhodobacterales</taxon>
        <taxon>Paracoccaceae</taxon>
        <taxon>Ascidiaceihabitans</taxon>
    </lineage>
</organism>
<dbReference type="OrthoDB" id="9816043at2"/>
<dbReference type="GO" id="GO:0008170">
    <property type="term" value="F:N-methyltransferase activity"/>
    <property type="evidence" value="ECO:0007669"/>
    <property type="project" value="InterPro"/>
</dbReference>
<dbReference type="GO" id="GO:0009007">
    <property type="term" value="F:site-specific DNA-methyltransferase (adenine-specific) activity"/>
    <property type="evidence" value="ECO:0007669"/>
    <property type="project" value="UniProtKB-EC"/>
</dbReference>
<dbReference type="EMBL" id="OMOR01000001">
    <property type="protein sequence ID" value="SPH19585.1"/>
    <property type="molecule type" value="Genomic_DNA"/>
</dbReference>
<dbReference type="PIRSF" id="PIRSF015855">
    <property type="entry name" value="TypeIII_Mtase_mKpnI"/>
    <property type="match status" value="1"/>
</dbReference>
<dbReference type="Pfam" id="PF01555">
    <property type="entry name" value="N6_N4_Mtase"/>
    <property type="match status" value="1"/>
</dbReference>
<feature type="domain" description="DNA methylase N-4/N-6" evidence="7">
    <location>
        <begin position="85"/>
        <end position="467"/>
    </location>
</feature>
<proteinExistence type="inferred from homology"/>
<keyword evidence="3" id="KW-0489">Methyltransferase</keyword>
<keyword evidence="4" id="KW-0808">Transferase</keyword>
<keyword evidence="5" id="KW-0949">S-adenosyl-L-methionine</keyword>
<sequence length="627" mass="71905">MTGKYDDLHKTQLIKLLEKHDRTKKLGLVWERDEIDADKALDHDFIVAQINGDLSDKPAPWDNLVIEGDNYDALRWLRMTHRGRVKCIYIDPPYNTGKKDWVYNDRYMSAEDRFRQSTWLEFLYRRLTLARDLLAEDGVILISINDEQRALLELMADEALPGMRLTSFTWRTRTGGNDAKGAFVSDNHEHILAFGKPAFRFGGYEKTYEKYVFWDEKQKDHYRLSDISQPKDMSERLNGFYAMFDPSTGIYYPPNPQRVWPSPFPKGSKYDAAEAPDVMPVFPPDEATAGLVPLGDQIGKWVQQKRIEFPTEQRVEVWSSREELLDAIERSDVPMARKTRKIWADMPHLDFWVGKKIGFGLPQWVRYKRELKNSTQPISSWITPLSEKSTLPLSDETDANAHIVSGTNQEGTTEIQDIFGSKAFTYPKPVSLIRELVRQSTALDDLVLDFFAGSATTAQAVMELNAEDGGDRRFIMASSTEATEDDPDKNICRDVTAERVRRLNASDDKKYADLAAGFAYLRTKQIDFEDLDYDLNPSDAWTCLEAFHGLPLTPYDAEQSWNVHEGDGATLVLVDRFDLSLIEWLRPRTLQNVHVYAWAPGQITQHLDGMHIDVSPVRETLVKAFRA</sequence>
<evidence type="ECO:0000256" key="5">
    <source>
        <dbReference type="ARBA" id="ARBA00022691"/>
    </source>
</evidence>
<dbReference type="PROSITE" id="PS00092">
    <property type="entry name" value="N6_MTASE"/>
    <property type="match status" value="1"/>
</dbReference>
<gene>
    <name evidence="8" type="ORF">ASD8599_00320</name>
</gene>
<accession>A0A2R8B933</accession>
<dbReference type="EC" id="2.1.1.72" evidence="2"/>
<comment type="catalytic activity">
    <reaction evidence="6">
        <text>a 2'-deoxyadenosine in DNA + S-adenosyl-L-methionine = an N(6)-methyl-2'-deoxyadenosine in DNA + S-adenosyl-L-homocysteine + H(+)</text>
        <dbReference type="Rhea" id="RHEA:15197"/>
        <dbReference type="Rhea" id="RHEA-COMP:12418"/>
        <dbReference type="Rhea" id="RHEA-COMP:12419"/>
        <dbReference type="ChEBI" id="CHEBI:15378"/>
        <dbReference type="ChEBI" id="CHEBI:57856"/>
        <dbReference type="ChEBI" id="CHEBI:59789"/>
        <dbReference type="ChEBI" id="CHEBI:90615"/>
        <dbReference type="ChEBI" id="CHEBI:90616"/>
        <dbReference type="EC" id="2.1.1.72"/>
    </reaction>
</comment>
<dbReference type="InterPro" id="IPR002295">
    <property type="entry name" value="N4/N6-MTase_EcoPI_Mod-like"/>
</dbReference>
<evidence type="ECO:0000256" key="3">
    <source>
        <dbReference type="ARBA" id="ARBA00022603"/>
    </source>
</evidence>
<dbReference type="PRINTS" id="PR00506">
    <property type="entry name" value="D21N6MTFRASE"/>
</dbReference>
<dbReference type="AlphaFoldDB" id="A0A2R8B933"/>
<evidence type="ECO:0000256" key="2">
    <source>
        <dbReference type="ARBA" id="ARBA00011900"/>
    </source>
</evidence>
<comment type="similarity">
    <text evidence="1">Belongs to the N(4)/N(6)-methyltransferase family.</text>
</comment>
<dbReference type="InterPro" id="IPR002941">
    <property type="entry name" value="DNA_methylase_N4/N6"/>
</dbReference>
<evidence type="ECO:0000256" key="1">
    <source>
        <dbReference type="ARBA" id="ARBA00006594"/>
    </source>
</evidence>
<reference evidence="8 9" key="1">
    <citation type="submission" date="2018-03" db="EMBL/GenBank/DDBJ databases">
        <authorList>
            <person name="Keele B.F."/>
        </authorList>
    </citation>
    <scope>NUCLEOTIDE SEQUENCE [LARGE SCALE GENOMIC DNA]</scope>
    <source>
        <strain evidence="8 9">CECT 8599</strain>
    </source>
</reference>
<evidence type="ECO:0000256" key="6">
    <source>
        <dbReference type="ARBA" id="ARBA00047942"/>
    </source>
</evidence>
<evidence type="ECO:0000256" key="4">
    <source>
        <dbReference type="ARBA" id="ARBA00022679"/>
    </source>
</evidence>
<dbReference type="RefSeq" id="WP_108826910.1">
    <property type="nucleotide sequence ID" value="NZ_OMOR01000001.1"/>
</dbReference>
<dbReference type="GO" id="GO:0032259">
    <property type="term" value="P:methylation"/>
    <property type="evidence" value="ECO:0007669"/>
    <property type="project" value="UniProtKB-KW"/>
</dbReference>
<evidence type="ECO:0000259" key="7">
    <source>
        <dbReference type="Pfam" id="PF01555"/>
    </source>
</evidence>
<dbReference type="InterPro" id="IPR029063">
    <property type="entry name" value="SAM-dependent_MTases_sf"/>
</dbReference>
<dbReference type="Proteomes" id="UP000244880">
    <property type="component" value="Unassembled WGS sequence"/>
</dbReference>
<dbReference type="Gene3D" id="3.40.50.150">
    <property type="entry name" value="Vaccinia Virus protein VP39"/>
    <property type="match status" value="1"/>
</dbReference>
<protein>
    <recommendedName>
        <fullName evidence="2">site-specific DNA-methyltransferase (adenine-specific)</fullName>
        <ecNumber evidence="2">2.1.1.72</ecNumber>
    </recommendedName>
</protein>
<evidence type="ECO:0000313" key="8">
    <source>
        <dbReference type="EMBL" id="SPH19585.1"/>
    </source>
</evidence>
<keyword evidence="9" id="KW-1185">Reference proteome</keyword>
<dbReference type="InterPro" id="IPR002052">
    <property type="entry name" value="DNA_methylase_N6_adenine_CS"/>
</dbReference>
<dbReference type="SUPFAM" id="SSF53335">
    <property type="entry name" value="S-adenosyl-L-methionine-dependent methyltransferases"/>
    <property type="match status" value="1"/>
</dbReference>
<name>A0A2R8B933_9RHOB</name>
<evidence type="ECO:0000313" key="9">
    <source>
        <dbReference type="Proteomes" id="UP000244880"/>
    </source>
</evidence>